<proteinExistence type="predicted"/>
<dbReference type="AlphaFoldDB" id="A0A2V4XFZ3"/>
<keyword evidence="2" id="KW-1185">Reference proteome</keyword>
<gene>
    <name evidence="1" type="ORF">DFQ11_102555</name>
</gene>
<protein>
    <submittedName>
        <fullName evidence="1">Uncharacterized protein</fullName>
    </submittedName>
</protein>
<comment type="caution">
    <text evidence="1">The sequence shown here is derived from an EMBL/GenBank/DDBJ whole genome shotgun (WGS) entry which is preliminary data.</text>
</comment>
<dbReference type="EMBL" id="QJTD01000002">
    <property type="protein sequence ID" value="PYE81975.1"/>
    <property type="molecule type" value="Genomic_DNA"/>
</dbReference>
<evidence type="ECO:0000313" key="2">
    <source>
        <dbReference type="Proteomes" id="UP000248054"/>
    </source>
</evidence>
<dbReference type="Proteomes" id="UP000248054">
    <property type="component" value="Unassembled WGS sequence"/>
</dbReference>
<organism evidence="1 2">
    <name type="scientific">Winogradskyella epiphytica</name>
    <dbReference type="NCBI Taxonomy" id="262005"/>
    <lineage>
        <taxon>Bacteria</taxon>
        <taxon>Pseudomonadati</taxon>
        <taxon>Bacteroidota</taxon>
        <taxon>Flavobacteriia</taxon>
        <taxon>Flavobacteriales</taxon>
        <taxon>Flavobacteriaceae</taxon>
        <taxon>Winogradskyella</taxon>
    </lineage>
</organism>
<name>A0A2V4XFZ3_9FLAO</name>
<reference evidence="1 2" key="1">
    <citation type="submission" date="2018-06" db="EMBL/GenBank/DDBJ databases">
        <title>Genomic Encyclopedia of Type Strains, Phase III (KMG-III): the genomes of soil and plant-associated and newly described type strains.</title>
        <authorList>
            <person name="Whitman W."/>
        </authorList>
    </citation>
    <scope>NUCLEOTIDE SEQUENCE [LARGE SCALE GENOMIC DNA]</scope>
    <source>
        <strain evidence="1 2">CECT 7945</strain>
    </source>
</reference>
<accession>A0A2V4XFZ3</accession>
<sequence>MSLISTKIANRNIQQGTLIFTLILRWVDKLVDGLVLNLVQDLALQRKPALTVNH</sequence>
<evidence type="ECO:0000313" key="1">
    <source>
        <dbReference type="EMBL" id="PYE81975.1"/>
    </source>
</evidence>